<evidence type="ECO:0000256" key="5">
    <source>
        <dbReference type="ARBA" id="ARBA00022989"/>
    </source>
</evidence>
<dbReference type="AlphaFoldDB" id="A0ABD5P7J4"/>
<sequence>MSSSVADNELTEGDLVGPMVRLAWPMVVIQLLQVAYNLADTFWLGRLSATAVGAISLAFPLIFFLISVGGGFTAAGAILVAQHRGAGGDTAAGLVAGQTISFVGLVSIGLALLGYFLTDPLLSLLPTDAETGAVLVPMATDYMEVFMLGTPALFGFFVFVSLMRGYGNTRTPMRIMMVSVAVNVVLDPLLIFGVGPFPRLEIVGAAYATIFARFVATVLGFYVLFGTGVGPDIRREHLRPRYEQVKDIVDLGVPTAIEQSTTSLALVVMTVLVASFPPAVVAAYGLGNRLISLVFLPAIGLGQAVDTVVGQNLGADRPDRAERATYLAVKLVVGVMVVVAVVVALFPDPIVTVFLPPDTPAAEATLGYARSYLRISTVMFAFMGTRHVVLGAFRGAGNTRTALAFSLLTFAGLRVPLTYAFAFLLDMGATGIWVGVAAADVVAALAALAWFTRGTWKEAVVDDGPGGPGGSEAAPSESSGPEAGSGSEGAAVTDDD</sequence>
<comment type="caution">
    <text evidence="9">The sequence shown here is derived from an EMBL/GenBank/DDBJ whole genome shotgun (WGS) entry which is preliminary data.</text>
</comment>
<feature type="transmembrane region" description="Helical" evidence="8">
    <location>
        <begin position="51"/>
        <end position="80"/>
    </location>
</feature>
<dbReference type="Pfam" id="PF01554">
    <property type="entry name" value="MatE"/>
    <property type="match status" value="2"/>
</dbReference>
<feature type="transmembrane region" description="Helical" evidence="8">
    <location>
        <begin position="92"/>
        <end position="117"/>
    </location>
</feature>
<feature type="transmembrane region" description="Helical" evidence="8">
    <location>
        <begin position="431"/>
        <end position="451"/>
    </location>
</feature>
<evidence type="ECO:0000256" key="1">
    <source>
        <dbReference type="ARBA" id="ARBA00004651"/>
    </source>
</evidence>
<feature type="transmembrane region" description="Helical" evidence="8">
    <location>
        <begin position="202"/>
        <end position="225"/>
    </location>
</feature>
<comment type="subcellular location">
    <subcellularLocation>
        <location evidence="1">Cell membrane</location>
        <topology evidence="1">Multi-pass membrane protein</topology>
    </subcellularLocation>
</comment>
<feature type="transmembrane region" description="Helical" evidence="8">
    <location>
        <begin position="372"/>
        <end position="390"/>
    </location>
</feature>
<accession>A0ABD5P7J4</accession>
<evidence type="ECO:0000256" key="3">
    <source>
        <dbReference type="ARBA" id="ARBA00022475"/>
    </source>
</evidence>
<organism evidence="9 10">
    <name type="scientific">Halobium salinum</name>
    <dbReference type="NCBI Taxonomy" id="1364940"/>
    <lineage>
        <taxon>Archaea</taxon>
        <taxon>Methanobacteriati</taxon>
        <taxon>Methanobacteriota</taxon>
        <taxon>Stenosarchaea group</taxon>
        <taxon>Halobacteria</taxon>
        <taxon>Halobacteriales</taxon>
        <taxon>Haloferacaceae</taxon>
        <taxon>Halobium</taxon>
    </lineage>
</organism>
<proteinExistence type="predicted"/>
<feature type="region of interest" description="Disordered" evidence="7">
    <location>
        <begin position="460"/>
        <end position="496"/>
    </location>
</feature>
<dbReference type="Proteomes" id="UP001595921">
    <property type="component" value="Unassembled WGS sequence"/>
</dbReference>
<gene>
    <name evidence="9" type="ORF">ACFO0N_01970</name>
</gene>
<dbReference type="PANTHER" id="PTHR43549">
    <property type="entry name" value="MULTIDRUG RESISTANCE PROTEIN YPNP-RELATED"/>
    <property type="match status" value="1"/>
</dbReference>
<evidence type="ECO:0000256" key="6">
    <source>
        <dbReference type="ARBA" id="ARBA00023136"/>
    </source>
</evidence>
<dbReference type="NCBIfam" id="TIGR00797">
    <property type="entry name" value="matE"/>
    <property type="match status" value="1"/>
</dbReference>
<evidence type="ECO:0000256" key="2">
    <source>
        <dbReference type="ARBA" id="ARBA00022448"/>
    </source>
</evidence>
<feature type="transmembrane region" description="Helical" evidence="8">
    <location>
        <begin position="264"/>
        <end position="284"/>
    </location>
</feature>
<evidence type="ECO:0000256" key="4">
    <source>
        <dbReference type="ARBA" id="ARBA00022692"/>
    </source>
</evidence>
<keyword evidence="5 8" id="KW-1133">Transmembrane helix</keyword>
<dbReference type="InterPro" id="IPR052031">
    <property type="entry name" value="Membrane_Transporter-Flippase"/>
</dbReference>
<keyword evidence="3" id="KW-1003">Cell membrane</keyword>
<feature type="compositionally biased region" description="Low complexity" evidence="7">
    <location>
        <begin position="471"/>
        <end position="496"/>
    </location>
</feature>
<feature type="transmembrane region" description="Helical" evidence="8">
    <location>
        <begin position="175"/>
        <end position="196"/>
    </location>
</feature>
<dbReference type="InterPro" id="IPR048279">
    <property type="entry name" value="MdtK-like"/>
</dbReference>
<keyword evidence="4 8" id="KW-0812">Transmembrane</keyword>
<dbReference type="GO" id="GO:0005886">
    <property type="term" value="C:plasma membrane"/>
    <property type="evidence" value="ECO:0007669"/>
    <property type="project" value="UniProtKB-SubCell"/>
</dbReference>
<protein>
    <submittedName>
        <fullName evidence="9">MATE family efflux transporter</fullName>
    </submittedName>
</protein>
<evidence type="ECO:0000256" key="8">
    <source>
        <dbReference type="SAM" id="Phobius"/>
    </source>
</evidence>
<reference evidence="9 10" key="1">
    <citation type="journal article" date="2019" name="Int. J. Syst. Evol. Microbiol.">
        <title>The Global Catalogue of Microorganisms (GCM) 10K type strain sequencing project: providing services to taxonomists for standard genome sequencing and annotation.</title>
        <authorList>
            <consortium name="The Broad Institute Genomics Platform"/>
            <consortium name="The Broad Institute Genome Sequencing Center for Infectious Disease"/>
            <person name="Wu L."/>
            <person name="Ma J."/>
        </authorList>
    </citation>
    <scope>NUCLEOTIDE SEQUENCE [LARGE SCALE GENOMIC DNA]</scope>
    <source>
        <strain evidence="9 10">CGMCC 1.12553</strain>
    </source>
</reference>
<evidence type="ECO:0000256" key="7">
    <source>
        <dbReference type="SAM" id="MobiDB-lite"/>
    </source>
</evidence>
<dbReference type="EMBL" id="JBHSDS010000002">
    <property type="protein sequence ID" value="MFC4356710.1"/>
    <property type="molecule type" value="Genomic_DNA"/>
</dbReference>
<dbReference type="PIRSF" id="PIRSF006603">
    <property type="entry name" value="DinF"/>
    <property type="match status" value="1"/>
</dbReference>
<dbReference type="InterPro" id="IPR002528">
    <property type="entry name" value="MATE_fam"/>
</dbReference>
<evidence type="ECO:0000313" key="9">
    <source>
        <dbReference type="EMBL" id="MFC4356710.1"/>
    </source>
</evidence>
<dbReference type="CDD" id="cd13142">
    <property type="entry name" value="MATE_like_12"/>
    <property type="match status" value="1"/>
</dbReference>
<feature type="transmembrane region" description="Helical" evidence="8">
    <location>
        <begin position="327"/>
        <end position="346"/>
    </location>
</feature>
<keyword evidence="10" id="KW-1185">Reference proteome</keyword>
<evidence type="ECO:0000313" key="10">
    <source>
        <dbReference type="Proteomes" id="UP001595921"/>
    </source>
</evidence>
<dbReference type="PANTHER" id="PTHR43549:SF2">
    <property type="entry name" value="MULTIDRUG RESISTANCE PROTEIN NORM-RELATED"/>
    <property type="match status" value="1"/>
</dbReference>
<feature type="transmembrane region" description="Helical" evidence="8">
    <location>
        <begin position="145"/>
        <end position="163"/>
    </location>
</feature>
<keyword evidence="2" id="KW-0813">Transport</keyword>
<keyword evidence="6 8" id="KW-0472">Membrane</keyword>
<dbReference type="RefSeq" id="WP_308203548.1">
    <property type="nucleotide sequence ID" value="NZ_JAODIW010000010.1"/>
</dbReference>
<name>A0ABD5P7J4_9EURY</name>
<feature type="transmembrane region" description="Helical" evidence="8">
    <location>
        <begin position="402"/>
        <end position="425"/>
    </location>
</feature>
<feature type="transmembrane region" description="Helical" evidence="8">
    <location>
        <begin position="290"/>
        <end position="315"/>
    </location>
</feature>